<evidence type="ECO:0000313" key="2">
    <source>
        <dbReference type="Proteomes" id="UP000774326"/>
    </source>
</evidence>
<sequence>MSFNPETVTSGREILGFVVFEQSAKYLVFSSAALSGRSAPKKFLALTPIEFIVMTFFFKNAETLDIVEMAWTMTKSCGRTVKYPSSSSTAVILSFTGLTNEEALFSPVFNPQ</sequence>
<reference evidence="1" key="2">
    <citation type="submission" date="2021-01" db="EMBL/GenBank/DDBJ databases">
        <authorList>
            <person name="Schikora-Tamarit M.A."/>
        </authorList>
    </citation>
    <scope>NUCLEOTIDE SEQUENCE</scope>
    <source>
        <strain evidence="1">CBS2887</strain>
    </source>
</reference>
<dbReference type="AlphaFoldDB" id="A0A9P8TKI1"/>
<accession>A0A9P8TKI1</accession>
<dbReference type="Proteomes" id="UP000774326">
    <property type="component" value="Unassembled WGS sequence"/>
</dbReference>
<proteinExistence type="predicted"/>
<protein>
    <submittedName>
        <fullName evidence="1">Uncharacterized protein</fullName>
    </submittedName>
</protein>
<comment type="caution">
    <text evidence="1">The sequence shown here is derived from an EMBL/GenBank/DDBJ whole genome shotgun (WGS) entry which is preliminary data.</text>
</comment>
<name>A0A9P8TKI1_WICPI</name>
<reference evidence="1" key="1">
    <citation type="journal article" date="2021" name="Open Biol.">
        <title>Shared evolutionary footprints suggest mitochondrial oxidative damage underlies multiple complex I losses in fungi.</title>
        <authorList>
            <person name="Schikora-Tamarit M.A."/>
            <person name="Marcet-Houben M."/>
            <person name="Nosek J."/>
            <person name="Gabaldon T."/>
        </authorList>
    </citation>
    <scope>NUCLEOTIDE SEQUENCE</scope>
    <source>
        <strain evidence="1">CBS2887</strain>
    </source>
</reference>
<evidence type="ECO:0000313" key="1">
    <source>
        <dbReference type="EMBL" id="KAH3682186.1"/>
    </source>
</evidence>
<dbReference type="EMBL" id="JAEUBG010003866">
    <property type="protein sequence ID" value="KAH3682186.1"/>
    <property type="molecule type" value="Genomic_DNA"/>
</dbReference>
<gene>
    <name evidence="1" type="ORF">WICPIJ_006849</name>
</gene>
<organism evidence="1 2">
    <name type="scientific">Wickerhamomyces pijperi</name>
    <name type="common">Yeast</name>
    <name type="synonym">Pichia pijperi</name>
    <dbReference type="NCBI Taxonomy" id="599730"/>
    <lineage>
        <taxon>Eukaryota</taxon>
        <taxon>Fungi</taxon>
        <taxon>Dikarya</taxon>
        <taxon>Ascomycota</taxon>
        <taxon>Saccharomycotina</taxon>
        <taxon>Saccharomycetes</taxon>
        <taxon>Phaffomycetales</taxon>
        <taxon>Wickerhamomycetaceae</taxon>
        <taxon>Wickerhamomyces</taxon>
    </lineage>
</organism>
<keyword evidence="2" id="KW-1185">Reference proteome</keyword>